<evidence type="ECO:0000313" key="7">
    <source>
        <dbReference type="Proteomes" id="UP000826271"/>
    </source>
</evidence>
<feature type="region of interest" description="Disordered" evidence="4">
    <location>
        <begin position="689"/>
        <end position="735"/>
    </location>
</feature>
<keyword evidence="7" id="KW-1185">Reference proteome</keyword>
<dbReference type="Pfam" id="PF04434">
    <property type="entry name" value="SWIM"/>
    <property type="match status" value="1"/>
</dbReference>
<feature type="region of interest" description="Disordered" evidence="4">
    <location>
        <begin position="609"/>
        <end position="636"/>
    </location>
</feature>
<comment type="caution">
    <text evidence="6">The sequence shown here is derived from an EMBL/GenBank/DDBJ whole genome shotgun (WGS) entry which is preliminary data.</text>
</comment>
<dbReference type="GO" id="GO:0008270">
    <property type="term" value="F:zinc ion binding"/>
    <property type="evidence" value="ECO:0007669"/>
    <property type="project" value="UniProtKB-KW"/>
</dbReference>
<reference evidence="6" key="1">
    <citation type="submission" date="2019-10" db="EMBL/GenBank/DDBJ databases">
        <authorList>
            <person name="Zhang R."/>
            <person name="Pan Y."/>
            <person name="Wang J."/>
            <person name="Ma R."/>
            <person name="Yu S."/>
        </authorList>
    </citation>
    <scope>NUCLEOTIDE SEQUENCE</scope>
    <source>
        <strain evidence="6">LA-IB0</strain>
        <tissue evidence="6">Leaf</tissue>
    </source>
</reference>
<gene>
    <name evidence="6" type="ORF">BUALT_Bualt09G0046500</name>
</gene>
<feature type="compositionally biased region" description="Polar residues" evidence="4">
    <location>
        <begin position="689"/>
        <end position="734"/>
    </location>
</feature>
<keyword evidence="3" id="KW-0862">Zinc</keyword>
<dbReference type="Proteomes" id="UP000826271">
    <property type="component" value="Unassembled WGS sequence"/>
</dbReference>
<dbReference type="InterPro" id="IPR006564">
    <property type="entry name" value="Znf_PMZ"/>
</dbReference>
<dbReference type="PANTHER" id="PTHR31973:SF187">
    <property type="entry name" value="MUTATOR TRANSPOSASE MUDRA PROTEIN"/>
    <property type="match status" value="1"/>
</dbReference>
<sequence>MVFPNVDKERFYYGDVSKMYAKSGGKCTNLTVYYCLPGQPLDSGIRKLEGDQGILDLIRAYKGNNVVHIFIEESGGPLLMMGPDGNVIEPHNDMLDLPPCDQTNDPIDLEEQYDAYFENQFTENIDVENPDNENNVNEEGVSENIDIENPLIDNFVLENAASGIPDTENSVFENLVQNPVNENPVTENMDEDFFEQLYNDENLTNEAADLNNEFEDGAWTSVSDEGGQNDEGVGAVNKDGHLQEGVEASQNEGEQHDPTFQRDEYESNSDSSSVSDCPYWMLEDLEGPDDDDIFQERPPDHAKKLFKALRSFLKDKKRQRVEAELEDQENENVLDALGGSDEEGERHAEWIDDMERIGVNLFVGLQFASRKKYKDVLKDWVVRAKRYALELLRGDVKEQYNRDIGSHEDRGWAFISDRQKGLVEVVAKVAPRAEHRFCVRHMYNNFKATFKGVELNQLFWKAASTCNVGQHLRVMAEIQRLYPKKGTKQTPYEWLNVIPAAHWASCGMFQLVGYPCCHVVASIAFLRLDIENYVDDCFKKETYLRVYSHMVNPVPGMHEFEDSVLGTVDPPHIRIFPGRPKKVRRRDGNDIRGPSVSRKGLTHTCSICGEQGHNKSGHHKHTRQSQMPPLPAQAADEDAFQRCPPNLLQLVLQQIHIPNQRQEYQLRCPLHLNQEGTSVSNKMPFVASQPVTTQSASQPVKRQSTSQPLRRQTAPKTTNASTLAQVPSYTNCPHNQEENLHLNLQQHKLLQDLEVQDRSQGPTVGDQTTNQSAHKSSSHFLAFGVPTFGVEPTTISNTEGPPMTTQSQASRNPQQVPGESHKSRKQENPAFLSSRKLQKMKHVLKPTPNPAFKKPSSTSSMVRSISASYRPRGPTVPYASSKPTQEAATPSLKL</sequence>
<feature type="compositionally biased region" description="Basic and acidic residues" evidence="4">
    <location>
        <begin position="253"/>
        <end position="265"/>
    </location>
</feature>
<dbReference type="InterPro" id="IPR007527">
    <property type="entry name" value="Znf_SWIM"/>
</dbReference>
<feature type="domain" description="Zinc finger PMZ-type" evidence="5">
    <location>
        <begin position="505"/>
        <end position="529"/>
    </location>
</feature>
<feature type="region of interest" description="Disordered" evidence="4">
    <location>
        <begin position="757"/>
        <end position="776"/>
    </location>
</feature>
<feature type="compositionally biased region" description="Polar residues" evidence="4">
    <location>
        <begin position="855"/>
        <end position="867"/>
    </location>
</feature>
<feature type="region of interest" description="Disordered" evidence="4">
    <location>
        <begin position="791"/>
        <end position="894"/>
    </location>
</feature>
<evidence type="ECO:0000256" key="4">
    <source>
        <dbReference type="SAM" id="MobiDB-lite"/>
    </source>
</evidence>
<evidence type="ECO:0000256" key="3">
    <source>
        <dbReference type="ARBA" id="ARBA00022833"/>
    </source>
</evidence>
<feature type="region of interest" description="Disordered" evidence="4">
    <location>
        <begin position="247"/>
        <end position="276"/>
    </location>
</feature>
<dbReference type="PANTHER" id="PTHR31973">
    <property type="entry name" value="POLYPROTEIN, PUTATIVE-RELATED"/>
    <property type="match status" value="1"/>
</dbReference>
<organism evidence="6 7">
    <name type="scientific">Buddleja alternifolia</name>
    <dbReference type="NCBI Taxonomy" id="168488"/>
    <lineage>
        <taxon>Eukaryota</taxon>
        <taxon>Viridiplantae</taxon>
        <taxon>Streptophyta</taxon>
        <taxon>Embryophyta</taxon>
        <taxon>Tracheophyta</taxon>
        <taxon>Spermatophyta</taxon>
        <taxon>Magnoliopsida</taxon>
        <taxon>eudicotyledons</taxon>
        <taxon>Gunneridae</taxon>
        <taxon>Pentapetalae</taxon>
        <taxon>asterids</taxon>
        <taxon>lamiids</taxon>
        <taxon>Lamiales</taxon>
        <taxon>Scrophulariaceae</taxon>
        <taxon>Buddlejeae</taxon>
        <taxon>Buddleja</taxon>
    </lineage>
</organism>
<proteinExistence type="predicted"/>
<keyword evidence="1" id="KW-0479">Metal-binding</keyword>
<feature type="compositionally biased region" description="Polar residues" evidence="4">
    <location>
        <begin position="793"/>
        <end position="817"/>
    </location>
</feature>
<name>A0AAV6X8K0_9LAMI</name>
<keyword evidence="2" id="KW-0863">Zinc-finger</keyword>
<evidence type="ECO:0000256" key="2">
    <source>
        <dbReference type="ARBA" id="ARBA00022771"/>
    </source>
</evidence>
<dbReference type="EMBL" id="WHWC01000009">
    <property type="protein sequence ID" value="KAG8376277.1"/>
    <property type="molecule type" value="Genomic_DNA"/>
</dbReference>
<feature type="region of interest" description="Disordered" evidence="4">
    <location>
        <begin position="218"/>
        <end position="237"/>
    </location>
</feature>
<evidence type="ECO:0000313" key="6">
    <source>
        <dbReference type="EMBL" id="KAG8376277.1"/>
    </source>
</evidence>
<evidence type="ECO:0000259" key="5">
    <source>
        <dbReference type="SMART" id="SM00575"/>
    </source>
</evidence>
<evidence type="ECO:0000256" key="1">
    <source>
        <dbReference type="ARBA" id="ARBA00022723"/>
    </source>
</evidence>
<feature type="compositionally biased region" description="Polar residues" evidence="4">
    <location>
        <begin position="758"/>
        <end position="776"/>
    </location>
</feature>
<dbReference type="SMART" id="SM00575">
    <property type="entry name" value="ZnF_PMZ"/>
    <property type="match status" value="1"/>
</dbReference>
<dbReference type="AlphaFoldDB" id="A0AAV6X8K0"/>
<accession>A0AAV6X8K0</accession>
<protein>
    <recommendedName>
        <fullName evidence="5">Zinc finger PMZ-type domain-containing protein</fullName>
    </recommendedName>
</protein>